<sequence length="93" mass="10811">MNAKLILKRRDVLDEHRFTEAVIWELTQPLPGSAHRYKYRLAYVVDGVCMVRYDNESGKGDHKHLGADEQAVAFTGIADLLRAFRRDIENWRP</sequence>
<organism evidence="2 4">
    <name type="scientific">Azotobacter beijerinckii</name>
    <dbReference type="NCBI Taxonomy" id="170623"/>
    <lineage>
        <taxon>Bacteria</taxon>
        <taxon>Pseudomonadati</taxon>
        <taxon>Pseudomonadota</taxon>
        <taxon>Gammaproteobacteria</taxon>
        <taxon>Pseudomonadales</taxon>
        <taxon>Pseudomonadaceae</taxon>
        <taxon>Azotobacter</taxon>
    </lineage>
</organism>
<dbReference type="Proteomes" id="UP000199579">
    <property type="component" value="Unassembled WGS sequence"/>
</dbReference>
<keyword evidence="3" id="KW-1185">Reference proteome</keyword>
<dbReference type="RefSeq" id="WP_090941529.1">
    <property type="nucleotide sequence ID" value="NZ_FOSX01000056.1"/>
</dbReference>
<evidence type="ECO:0000313" key="1">
    <source>
        <dbReference type="EMBL" id="SFB48541.1"/>
    </source>
</evidence>
<dbReference type="EMBL" id="FOKJ01000058">
    <property type="protein sequence ID" value="SFB48541.1"/>
    <property type="molecule type" value="Genomic_DNA"/>
</dbReference>
<dbReference type="Proteomes" id="UP000198861">
    <property type="component" value="Unassembled WGS sequence"/>
</dbReference>
<proteinExistence type="predicted"/>
<reference evidence="2 4" key="1">
    <citation type="submission" date="2016-10" db="EMBL/GenBank/DDBJ databases">
        <authorList>
            <person name="de Groot N.N."/>
        </authorList>
    </citation>
    <scope>NUCLEOTIDE SEQUENCE [LARGE SCALE GENOMIC DNA]</scope>
    <source>
        <strain evidence="2 4">DSM 381</strain>
    </source>
</reference>
<dbReference type="InterPro" id="IPR045397">
    <property type="entry name" value="TumE-like"/>
</dbReference>
<name>A0A1I4EW82_9GAMM</name>
<dbReference type="EMBL" id="FOSX01000056">
    <property type="protein sequence ID" value="SFL09934.1"/>
    <property type="molecule type" value="Genomic_DNA"/>
</dbReference>
<evidence type="ECO:0000313" key="2">
    <source>
        <dbReference type="EMBL" id="SFL09934.1"/>
    </source>
</evidence>
<accession>A0A1I4EW82</accession>
<gene>
    <name evidence="1" type="ORF">SAMN04244571_03145</name>
    <name evidence="2" type="ORF">SAMN04244574_03103</name>
</gene>
<protein>
    <submittedName>
        <fullName evidence="2">Uncharacterized protein</fullName>
    </submittedName>
</protein>
<evidence type="ECO:0000313" key="3">
    <source>
        <dbReference type="Proteomes" id="UP000198861"/>
    </source>
</evidence>
<dbReference type="AlphaFoldDB" id="A0A1I4EW82"/>
<reference evidence="1 3" key="2">
    <citation type="submission" date="2016-10" db="EMBL/GenBank/DDBJ databases">
        <authorList>
            <person name="Varghese N."/>
            <person name="Submissions S."/>
        </authorList>
    </citation>
    <scope>NUCLEOTIDE SEQUENCE [LARGE SCALE GENOMIC DNA]</scope>
    <source>
        <strain evidence="1 3">DSM 282</strain>
    </source>
</reference>
<evidence type="ECO:0000313" key="4">
    <source>
        <dbReference type="Proteomes" id="UP000199579"/>
    </source>
</evidence>
<dbReference type="Pfam" id="PF20126">
    <property type="entry name" value="TumE"/>
    <property type="match status" value="1"/>
</dbReference>